<dbReference type="SMART" id="SM00751">
    <property type="entry name" value="BSD"/>
    <property type="match status" value="2"/>
</dbReference>
<evidence type="ECO:0000256" key="3">
    <source>
        <dbReference type="ARBA" id="ARBA00022737"/>
    </source>
</evidence>
<accession>A0A1B6CCQ5</accession>
<feature type="domain" description="BSD" evidence="11">
    <location>
        <begin position="212"/>
        <end position="264"/>
    </location>
</feature>
<dbReference type="CDD" id="cd13229">
    <property type="entry name" value="PH_TFIIH"/>
    <property type="match status" value="1"/>
</dbReference>
<keyword evidence="8" id="KW-0539">Nucleus</keyword>
<evidence type="ECO:0000256" key="1">
    <source>
        <dbReference type="ARBA" id="ARBA00004123"/>
    </source>
</evidence>
<keyword evidence="3" id="KW-0677">Repeat</keyword>
<dbReference type="FunFam" id="2.30.29.30:FF:000115">
    <property type="entry name" value="General transcription factor IIH subunit 1"/>
    <property type="match status" value="1"/>
</dbReference>
<keyword evidence="4" id="KW-0227">DNA damage</keyword>
<dbReference type="Gene3D" id="1.10.3970.10">
    <property type="entry name" value="BSD domain"/>
    <property type="match status" value="1"/>
</dbReference>
<evidence type="ECO:0000313" key="12">
    <source>
        <dbReference type="EMBL" id="JAS11247.1"/>
    </source>
</evidence>
<reference evidence="12" key="1">
    <citation type="submission" date="2015-12" db="EMBL/GenBank/DDBJ databases">
        <title>De novo transcriptome assembly of four potential Pierce s Disease insect vectors from Arizona vineyards.</title>
        <authorList>
            <person name="Tassone E.E."/>
        </authorList>
    </citation>
    <scope>NUCLEOTIDE SEQUENCE</scope>
</reference>
<dbReference type="InterPro" id="IPR027079">
    <property type="entry name" value="Tfb1/GTF2H1"/>
</dbReference>
<comment type="similarity">
    <text evidence="2">Belongs to the TFB1 family.</text>
</comment>
<evidence type="ECO:0000256" key="7">
    <source>
        <dbReference type="ARBA" id="ARBA00023204"/>
    </source>
</evidence>
<dbReference type="PANTHER" id="PTHR12856">
    <property type="entry name" value="TRANSCRIPTION INITIATION FACTOR IIH-RELATED"/>
    <property type="match status" value="1"/>
</dbReference>
<keyword evidence="5" id="KW-0805">Transcription regulation</keyword>
<evidence type="ECO:0000256" key="6">
    <source>
        <dbReference type="ARBA" id="ARBA00023163"/>
    </source>
</evidence>
<dbReference type="SUPFAM" id="SSF50729">
    <property type="entry name" value="PH domain-like"/>
    <property type="match status" value="1"/>
</dbReference>
<dbReference type="GO" id="GO:0006351">
    <property type="term" value="P:DNA-templated transcription"/>
    <property type="evidence" value="ECO:0007669"/>
    <property type="project" value="InterPro"/>
</dbReference>
<comment type="function">
    <text evidence="9">Component of the general transcription and DNA repair factor IIH (TFIIH) core complex, which is involved in general and transcription-coupled nucleotide excision repair (NER) of damaged DNA and, when complexed to CAK, in RNA transcription by RNA polymerase II. In NER, TFIIH acts by opening DNA around the lesion to allow the excision of the damaged oligonucleotide and its replacement by a new DNA fragment. In transcription, TFIIH has an essential role in transcription initiation. When the pre-initiation complex (PIC) has been established, TFIIH is required for promoter opening and promoter escape. Phosphorylation of the C-terminal tail (CTD) of the largest subunit of RNA polymerase II by the kinase module CAK controls the initiation of transcription.</text>
</comment>
<dbReference type="SUPFAM" id="SSF140383">
    <property type="entry name" value="BSD domain-like"/>
    <property type="match status" value="2"/>
</dbReference>
<keyword evidence="7" id="KW-0234">DNA repair</keyword>
<feature type="domain" description="BSD" evidence="11">
    <location>
        <begin position="134"/>
        <end position="181"/>
    </location>
</feature>
<evidence type="ECO:0000256" key="4">
    <source>
        <dbReference type="ARBA" id="ARBA00022763"/>
    </source>
</evidence>
<dbReference type="InterPro" id="IPR035925">
    <property type="entry name" value="BSD_dom_sf"/>
</dbReference>
<dbReference type="Pfam" id="PF08567">
    <property type="entry name" value="PH_TFIIH"/>
    <property type="match status" value="1"/>
</dbReference>
<sequence>DVRKRFVCHSWLRPRPDEFFSLLRFKIFNRTRMTTSSEDVLLQVSQVRYKKGDGTLYVMSERLAWMLDHKDTVTVSHRYTDIKLQKISPEGKAKIQLQVVLHDNTTSTFQFVNRQGAAAAIKERDRVKDLLVTLLPKFKRKVNKELEEKNRLLSENPSLLQLYRDLVITQVITPEEFWTQHASKYTNKQNSRKQDVGVSGAFLADIKPQTDGCNGLRYNLTGDIIECVFKTYPAVRKKHIEYVPTKMTEAEFWTKFFQSHYFHRDRIHAGTKDLFTECAKMDDQELKKTLAAGVSDPLVDLTSFEDNSIDDGLIDKQSSTNNIVHQSMIKRFNQHSIMVLKACKNNDSIKAVEGKANGSVVNGDVPGTSHDVEDYVKTKKMKIQQKINYDDLNANSDLNSHAPSALTLTKVDRYLHGPTPSQSDFRPNTEPTQNAWAKMRKEASCWTNYNHSTVPLVTPAAAVSALGELTPGGALMKCFHEESLAQLVPPPLEKELRNLYMSGCELLRHFWLCFPTTTPELQEKAERMHEALHRFHSAKLKPFEDRVMLEFSPLSQQLTSHMNQLLTTAYSKFEMWQSRRKPPSLR</sequence>
<dbReference type="InterPro" id="IPR013876">
    <property type="entry name" value="TFIIH_BTF_p62_N"/>
</dbReference>
<name>A0A1B6CCQ5_9HEMI</name>
<feature type="non-terminal residue" evidence="12">
    <location>
        <position position="1"/>
    </location>
</feature>
<organism evidence="12">
    <name type="scientific">Clastoptera arizonana</name>
    <name type="common">Arizona spittle bug</name>
    <dbReference type="NCBI Taxonomy" id="38151"/>
    <lineage>
        <taxon>Eukaryota</taxon>
        <taxon>Metazoa</taxon>
        <taxon>Ecdysozoa</taxon>
        <taxon>Arthropoda</taxon>
        <taxon>Hexapoda</taxon>
        <taxon>Insecta</taxon>
        <taxon>Pterygota</taxon>
        <taxon>Neoptera</taxon>
        <taxon>Paraneoptera</taxon>
        <taxon>Hemiptera</taxon>
        <taxon>Auchenorrhyncha</taxon>
        <taxon>Cercopoidea</taxon>
        <taxon>Clastopteridae</taxon>
        <taxon>Clastoptera</taxon>
    </lineage>
</organism>
<dbReference type="Gene3D" id="6.10.140.1200">
    <property type="match status" value="1"/>
</dbReference>
<protein>
    <recommendedName>
        <fullName evidence="10">General transcription factor IIH subunit 1</fullName>
    </recommendedName>
</protein>
<evidence type="ECO:0000256" key="8">
    <source>
        <dbReference type="ARBA" id="ARBA00023242"/>
    </source>
</evidence>
<dbReference type="AlphaFoldDB" id="A0A1B6CCQ5"/>
<dbReference type="Gene3D" id="2.30.29.30">
    <property type="entry name" value="Pleckstrin-homology domain (PH domain)/Phosphotyrosine-binding domain (PTB)"/>
    <property type="match status" value="1"/>
</dbReference>
<dbReference type="EMBL" id="GEDC01026051">
    <property type="protein sequence ID" value="JAS11247.1"/>
    <property type="molecule type" value="Transcribed_RNA"/>
</dbReference>
<evidence type="ECO:0000256" key="2">
    <source>
        <dbReference type="ARBA" id="ARBA00009448"/>
    </source>
</evidence>
<comment type="subcellular location">
    <subcellularLocation>
        <location evidence="1">Nucleus</location>
    </subcellularLocation>
</comment>
<dbReference type="PROSITE" id="PS50858">
    <property type="entry name" value="BSD"/>
    <property type="match status" value="2"/>
</dbReference>
<evidence type="ECO:0000256" key="5">
    <source>
        <dbReference type="ARBA" id="ARBA00023015"/>
    </source>
</evidence>
<gene>
    <name evidence="12" type="ORF">g.15424</name>
</gene>
<evidence type="ECO:0000256" key="9">
    <source>
        <dbReference type="ARBA" id="ARBA00057028"/>
    </source>
</evidence>
<dbReference type="GO" id="GO:0006289">
    <property type="term" value="P:nucleotide-excision repair"/>
    <property type="evidence" value="ECO:0007669"/>
    <property type="project" value="InterPro"/>
</dbReference>
<keyword evidence="6" id="KW-0804">Transcription</keyword>
<evidence type="ECO:0000256" key="10">
    <source>
        <dbReference type="ARBA" id="ARBA00070129"/>
    </source>
</evidence>
<dbReference type="InterPro" id="IPR011993">
    <property type="entry name" value="PH-like_dom_sf"/>
</dbReference>
<evidence type="ECO:0000259" key="11">
    <source>
        <dbReference type="PROSITE" id="PS50858"/>
    </source>
</evidence>
<dbReference type="InterPro" id="IPR005607">
    <property type="entry name" value="BSD_dom"/>
</dbReference>
<dbReference type="Pfam" id="PF03909">
    <property type="entry name" value="BSD"/>
    <property type="match status" value="1"/>
</dbReference>
<dbReference type="GO" id="GO:0000439">
    <property type="term" value="C:transcription factor TFIIH core complex"/>
    <property type="evidence" value="ECO:0007669"/>
    <property type="project" value="InterPro"/>
</dbReference>
<proteinExistence type="inferred from homology"/>